<dbReference type="AlphaFoldDB" id="A0A1Y1WAX7"/>
<reference evidence="2 3" key="1">
    <citation type="submission" date="2016-07" db="EMBL/GenBank/DDBJ databases">
        <title>Pervasive Adenine N6-methylation of Active Genes in Fungi.</title>
        <authorList>
            <consortium name="DOE Joint Genome Institute"/>
            <person name="Mondo S.J."/>
            <person name="Dannebaum R.O."/>
            <person name="Kuo R.C."/>
            <person name="Labutti K."/>
            <person name="Haridas S."/>
            <person name="Kuo A."/>
            <person name="Salamov A."/>
            <person name="Ahrendt S.R."/>
            <person name="Lipzen A."/>
            <person name="Sullivan W."/>
            <person name="Andreopoulos W.B."/>
            <person name="Clum A."/>
            <person name="Lindquist E."/>
            <person name="Daum C."/>
            <person name="Ramamoorthy G.K."/>
            <person name="Gryganskyi A."/>
            <person name="Culley D."/>
            <person name="Magnuson J.K."/>
            <person name="James T.Y."/>
            <person name="O'Malley M.A."/>
            <person name="Stajich J.E."/>
            <person name="Spatafora J.W."/>
            <person name="Visel A."/>
            <person name="Grigoriev I.V."/>
        </authorList>
    </citation>
    <scope>NUCLEOTIDE SEQUENCE [LARGE SCALE GENOMIC DNA]</scope>
    <source>
        <strain evidence="2 3">ATCC 12442</strain>
    </source>
</reference>
<keyword evidence="3" id="KW-1185">Reference proteome</keyword>
<feature type="region of interest" description="Disordered" evidence="1">
    <location>
        <begin position="76"/>
        <end position="102"/>
    </location>
</feature>
<gene>
    <name evidence="2" type="ORF">DL89DRAFT_321965</name>
</gene>
<dbReference type="Proteomes" id="UP000193922">
    <property type="component" value="Unassembled WGS sequence"/>
</dbReference>
<evidence type="ECO:0000313" key="2">
    <source>
        <dbReference type="EMBL" id="ORX70478.1"/>
    </source>
</evidence>
<dbReference type="EMBL" id="MCFD01000005">
    <property type="protein sequence ID" value="ORX70478.1"/>
    <property type="molecule type" value="Genomic_DNA"/>
</dbReference>
<dbReference type="OrthoDB" id="5556816at2759"/>
<name>A0A1Y1WAX7_9FUNG</name>
<comment type="caution">
    <text evidence="2">The sequence shown here is derived from an EMBL/GenBank/DDBJ whole genome shotgun (WGS) entry which is preliminary data.</text>
</comment>
<dbReference type="GeneID" id="63807964"/>
<organism evidence="2 3">
    <name type="scientific">Linderina pennispora</name>
    <dbReference type="NCBI Taxonomy" id="61395"/>
    <lineage>
        <taxon>Eukaryota</taxon>
        <taxon>Fungi</taxon>
        <taxon>Fungi incertae sedis</taxon>
        <taxon>Zoopagomycota</taxon>
        <taxon>Kickxellomycotina</taxon>
        <taxon>Kickxellomycetes</taxon>
        <taxon>Kickxellales</taxon>
        <taxon>Kickxellaceae</taxon>
        <taxon>Linderina</taxon>
    </lineage>
</organism>
<evidence type="ECO:0000313" key="3">
    <source>
        <dbReference type="Proteomes" id="UP000193922"/>
    </source>
</evidence>
<accession>A0A1Y1WAX7</accession>
<feature type="compositionally biased region" description="Polar residues" evidence="1">
    <location>
        <begin position="79"/>
        <end position="94"/>
    </location>
</feature>
<sequence length="148" mass="16724">MHSSWTMNHNYSIPQYLLERGDNAREYRRRRSSFSRSSISSDSPPPTSSGQPKDLLLTLDDERSLPTADELQSFDIESFSMSSHPSNGSMPNKRSTVMSSTPSMYYSTPTEVSKLISPEEFIRVQRPRNASITAGQRFGIAKPKIINF</sequence>
<evidence type="ECO:0000256" key="1">
    <source>
        <dbReference type="SAM" id="MobiDB-lite"/>
    </source>
</evidence>
<proteinExistence type="predicted"/>
<feature type="region of interest" description="Disordered" evidence="1">
    <location>
        <begin position="24"/>
        <end position="62"/>
    </location>
</feature>
<protein>
    <submittedName>
        <fullName evidence="2">Uncharacterized protein</fullName>
    </submittedName>
</protein>
<dbReference type="RefSeq" id="XP_040744057.1">
    <property type="nucleotide sequence ID" value="XM_040891316.1"/>
</dbReference>